<dbReference type="InterPro" id="IPR036365">
    <property type="entry name" value="PGBD-like_sf"/>
</dbReference>
<feature type="transmembrane region" description="Helical" evidence="2">
    <location>
        <begin position="132"/>
        <end position="152"/>
    </location>
</feature>
<evidence type="ECO:0000313" key="4">
    <source>
        <dbReference type="EMBL" id="PYC77298.1"/>
    </source>
</evidence>
<reference evidence="4 5" key="1">
    <citation type="submission" date="2018-03" db="EMBL/GenBank/DDBJ databases">
        <title>Bioinformatic expansion and discovery of thiopeptide antibiotics.</title>
        <authorList>
            <person name="Schwalen C.J."/>
            <person name="Hudson G.A."/>
            <person name="Mitchell D.A."/>
        </authorList>
    </citation>
    <scope>NUCLEOTIDE SEQUENCE [LARGE SCALE GENOMIC DNA]</scope>
    <source>
        <strain evidence="4 5">ATCC 21389</strain>
    </source>
</reference>
<proteinExistence type="predicted"/>
<dbReference type="Proteomes" id="UP000248039">
    <property type="component" value="Unassembled WGS sequence"/>
</dbReference>
<accession>A0A2V4NMY4</accession>
<keyword evidence="2" id="KW-0472">Membrane</keyword>
<feature type="compositionally biased region" description="Pro residues" evidence="1">
    <location>
        <begin position="66"/>
        <end position="85"/>
    </location>
</feature>
<keyword evidence="5" id="KW-1185">Reference proteome</keyword>
<dbReference type="InterPro" id="IPR036366">
    <property type="entry name" value="PGBDSf"/>
</dbReference>
<feature type="compositionally biased region" description="Pro residues" evidence="1">
    <location>
        <begin position="227"/>
        <end position="239"/>
    </location>
</feature>
<dbReference type="Gene3D" id="1.10.101.10">
    <property type="entry name" value="PGBD-like superfamily/PGBD"/>
    <property type="match status" value="1"/>
</dbReference>
<evidence type="ECO:0000313" key="5">
    <source>
        <dbReference type="Proteomes" id="UP000248039"/>
    </source>
</evidence>
<dbReference type="InterPro" id="IPR002477">
    <property type="entry name" value="Peptidoglycan-bd-like"/>
</dbReference>
<evidence type="ECO:0000256" key="1">
    <source>
        <dbReference type="SAM" id="MobiDB-lite"/>
    </source>
</evidence>
<dbReference type="EMBL" id="PYBW01000069">
    <property type="protein sequence ID" value="PYC77298.1"/>
    <property type="molecule type" value="Genomic_DNA"/>
</dbReference>
<evidence type="ECO:0000259" key="3">
    <source>
        <dbReference type="Pfam" id="PF01471"/>
    </source>
</evidence>
<feature type="region of interest" description="Disordered" evidence="1">
    <location>
        <begin position="1"/>
        <end position="125"/>
    </location>
</feature>
<comment type="caution">
    <text evidence="4">The sequence shown here is derived from an EMBL/GenBank/DDBJ whole genome shotgun (WGS) entry which is preliminary data.</text>
</comment>
<feature type="domain" description="Peptidoglycan binding-like" evidence="3">
    <location>
        <begin position="253"/>
        <end position="311"/>
    </location>
</feature>
<sequence>MPGFDQPGPGPDPDLTETAVLPHFEGPPLVRPYAPSAPLGDPFATTVLPPQQPPVVPQQPTAGQLPPVPPRPSMPPHAPSVPVAPPAETTALLPPAPPSAAPRELGLFPLATAEPAGSRGADRRARGRRTGLIATAGAGAVVLGVGLAFALAPGSGDNHQALPVLPTGVQEPSPSAQPSSTAAPSATAPASTAAPSPARPTVAPRSKAASPTAAPTTAAPPTTQAPKPSPSSSPTPSQSPSPTAAQVLQPGMSGPAVSDLQQRLAAAGCGNARSGTYDGKTRSEVSLFQNWNGIWPTQGYGIYDAQTRTALEGGKTC</sequence>
<keyword evidence="2" id="KW-0812">Transmembrane</keyword>
<feature type="compositionally biased region" description="Low complexity" evidence="1">
    <location>
        <begin position="172"/>
        <end position="226"/>
    </location>
</feature>
<gene>
    <name evidence="4" type="ORF">C7C46_19350</name>
</gene>
<feature type="region of interest" description="Disordered" evidence="1">
    <location>
        <begin position="151"/>
        <end position="260"/>
    </location>
</feature>
<keyword evidence="2" id="KW-1133">Transmembrane helix</keyword>
<dbReference type="OrthoDB" id="4226197at2"/>
<dbReference type="SUPFAM" id="SSF47090">
    <property type="entry name" value="PGBD-like"/>
    <property type="match status" value="1"/>
</dbReference>
<protein>
    <recommendedName>
        <fullName evidence="3">Peptidoglycan binding-like domain-containing protein</fullName>
    </recommendedName>
</protein>
<evidence type="ECO:0000256" key="2">
    <source>
        <dbReference type="SAM" id="Phobius"/>
    </source>
</evidence>
<dbReference type="AlphaFoldDB" id="A0A2V4NMY4"/>
<dbReference type="RefSeq" id="WP_110671120.1">
    <property type="nucleotide sequence ID" value="NZ_PYBW01000069.1"/>
</dbReference>
<organism evidence="4 5">
    <name type="scientific">Streptomyces tateyamensis</name>
    <dbReference type="NCBI Taxonomy" id="565073"/>
    <lineage>
        <taxon>Bacteria</taxon>
        <taxon>Bacillati</taxon>
        <taxon>Actinomycetota</taxon>
        <taxon>Actinomycetes</taxon>
        <taxon>Kitasatosporales</taxon>
        <taxon>Streptomycetaceae</taxon>
        <taxon>Streptomyces</taxon>
    </lineage>
</organism>
<dbReference type="Pfam" id="PF01471">
    <property type="entry name" value="PG_binding_1"/>
    <property type="match status" value="1"/>
</dbReference>
<name>A0A2V4NMY4_9ACTN</name>